<dbReference type="GeneID" id="8627753"/>
<dbReference type="Proteomes" id="UP000002195">
    <property type="component" value="Unassembled WGS sequence"/>
</dbReference>
<protein>
    <submittedName>
        <fullName evidence="1">Uncharacterized protein</fullName>
    </submittedName>
</protein>
<dbReference type="InParanoid" id="Q54FT5"/>
<dbReference type="SMR" id="Q54FT5"/>
<gene>
    <name evidence="1" type="ORF">DDB_G0290599</name>
</gene>
<dbReference type="KEGG" id="ddi:DDB_G0290599"/>
<evidence type="ECO:0000313" key="2">
    <source>
        <dbReference type="Proteomes" id="UP000002195"/>
    </source>
</evidence>
<dbReference type="RefSeq" id="XP_635682.1">
    <property type="nucleotide sequence ID" value="XM_630590.1"/>
</dbReference>
<organism evidence="1 2">
    <name type="scientific">Dictyostelium discoideum</name>
    <name type="common">Social amoeba</name>
    <dbReference type="NCBI Taxonomy" id="44689"/>
    <lineage>
        <taxon>Eukaryota</taxon>
        <taxon>Amoebozoa</taxon>
        <taxon>Evosea</taxon>
        <taxon>Eumycetozoa</taxon>
        <taxon>Dictyostelia</taxon>
        <taxon>Dictyosteliales</taxon>
        <taxon>Dictyosteliaceae</taxon>
        <taxon>Dictyostelium</taxon>
    </lineage>
</organism>
<dbReference type="VEuPathDB" id="AmoebaDB:DDB_G0290599"/>
<name>Q54FT5_DICDI</name>
<dbReference type="PANTHER" id="PTHR34561">
    <property type="entry name" value="NADH DEHYDROGENASE [UBIQUINONE] 1 ALPHA SUBCOMPLEX ASSEMBLY FACTOR 8"/>
    <property type="match status" value="1"/>
</dbReference>
<dbReference type="InterPro" id="IPR034595">
    <property type="entry name" value="NDUFAF8"/>
</dbReference>
<dbReference type="PANTHER" id="PTHR34561:SF1">
    <property type="entry name" value="NADH DEHYDROGENASE [UBIQUINONE] 1 ALPHA SUBCOMPLEX ASSEMBLY FACTOR 8"/>
    <property type="match status" value="1"/>
</dbReference>
<dbReference type="EMBL" id="AAFI02000164">
    <property type="protein sequence ID" value="EAL62160.1"/>
    <property type="molecule type" value="Genomic_DNA"/>
</dbReference>
<dbReference type="AlphaFoldDB" id="Q54FT5"/>
<dbReference type="GO" id="GO:0005739">
    <property type="term" value="C:mitochondrion"/>
    <property type="evidence" value="ECO:0000318"/>
    <property type="project" value="GO_Central"/>
</dbReference>
<dbReference type="HOGENOM" id="CLU_188562_1_1_1"/>
<dbReference type="OMA" id="LEMSAYG"/>
<comment type="caution">
    <text evidence="1">The sequence shown here is derived from an EMBL/GenBank/DDBJ whole genome shotgun (WGS) entry which is preliminary data.</text>
</comment>
<dbReference type="PhylomeDB" id="Q54FT5"/>
<evidence type="ECO:0000313" key="1">
    <source>
        <dbReference type="EMBL" id="EAL62160.1"/>
    </source>
</evidence>
<keyword evidence="2" id="KW-1185">Reference proteome</keyword>
<sequence>MIKSTSKWSQRVASSLGDCTFEMSIYGACVTSNLDNIEKNVCKVEFEKFKNCMAKSMVSKVKK</sequence>
<proteinExistence type="predicted"/>
<dbReference type="PaxDb" id="44689-DDB0188983"/>
<dbReference type="FunCoup" id="Q54FT5">
    <property type="interactions" value="68"/>
</dbReference>
<dbReference type="dictyBase" id="DDB_G0290599"/>
<dbReference type="eggNOG" id="ENOG502RIHV">
    <property type="taxonomic scope" value="Eukaryota"/>
</dbReference>
<accession>Q54FT5</accession>
<reference evidence="1 2" key="1">
    <citation type="journal article" date="2005" name="Nature">
        <title>The genome of the social amoeba Dictyostelium discoideum.</title>
        <authorList>
            <consortium name="The Dictyostelium discoideum Sequencing Consortium"/>
            <person name="Eichinger L."/>
            <person name="Pachebat J.A."/>
            <person name="Glockner G."/>
            <person name="Rajandream M.A."/>
            <person name="Sucgang R."/>
            <person name="Berriman M."/>
            <person name="Song J."/>
            <person name="Olsen R."/>
            <person name="Szafranski K."/>
            <person name="Xu Q."/>
            <person name="Tunggal B."/>
            <person name="Kummerfeld S."/>
            <person name="Madera M."/>
            <person name="Konfortov B.A."/>
            <person name="Rivero F."/>
            <person name="Bankier A.T."/>
            <person name="Lehmann R."/>
            <person name="Hamlin N."/>
            <person name="Davies R."/>
            <person name="Gaudet P."/>
            <person name="Fey P."/>
            <person name="Pilcher K."/>
            <person name="Chen G."/>
            <person name="Saunders D."/>
            <person name="Sodergren E."/>
            <person name="Davis P."/>
            <person name="Kerhornou A."/>
            <person name="Nie X."/>
            <person name="Hall N."/>
            <person name="Anjard C."/>
            <person name="Hemphill L."/>
            <person name="Bason N."/>
            <person name="Farbrother P."/>
            <person name="Desany B."/>
            <person name="Just E."/>
            <person name="Morio T."/>
            <person name="Rost R."/>
            <person name="Churcher C."/>
            <person name="Cooper J."/>
            <person name="Haydock S."/>
            <person name="van Driessche N."/>
            <person name="Cronin A."/>
            <person name="Goodhead I."/>
            <person name="Muzny D."/>
            <person name="Mourier T."/>
            <person name="Pain A."/>
            <person name="Lu M."/>
            <person name="Harper D."/>
            <person name="Lindsay R."/>
            <person name="Hauser H."/>
            <person name="James K."/>
            <person name="Quiles M."/>
            <person name="Madan Babu M."/>
            <person name="Saito T."/>
            <person name="Buchrieser C."/>
            <person name="Wardroper A."/>
            <person name="Felder M."/>
            <person name="Thangavelu M."/>
            <person name="Johnson D."/>
            <person name="Knights A."/>
            <person name="Loulseged H."/>
            <person name="Mungall K."/>
            <person name="Oliver K."/>
            <person name="Price C."/>
            <person name="Quail M.A."/>
            <person name="Urushihara H."/>
            <person name="Hernandez J."/>
            <person name="Rabbinowitsch E."/>
            <person name="Steffen D."/>
            <person name="Sanders M."/>
            <person name="Ma J."/>
            <person name="Kohara Y."/>
            <person name="Sharp S."/>
            <person name="Simmonds M."/>
            <person name="Spiegler S."/>
            <person name="Tivey A."/>
            <person name="Sugano S."/>
            <person name="White B."/>
            <person name="Walker D."/>
            <person name="Woodward J."/>
            <person name="Winckler T."/>
            <person name="Tanaka Y."/>
            <person name="Shaulsky G."/>
            <person name="Schleicher M."/>
            <person name="Weinstock G."/>
            <person name="Rosenthal A."/>
            <person name="Cox E.C."/>
            <person name="Chisholm R.L."/>
            <person name="Gibbs R."/>
            <person name="Loomis W.F."/>
            <person name="Platzer M."/>
            <person name="Kay R.R."/>
            <person name="Williams J."/>
            <person name="Dear P.H."/>
            <person name="Noegel A.A."/>
            <person name="Barrell B."/>
            <person name="Kuspa A."/>
        </authorList>
    </citation>
    <scope>NUCLEOTIDE SEQUENCE [LARGE SCALE GENOMIC DNA]</scope>
    <source>
        <strain evidence="1 2">AX4</strain>
    </source>
</reference>
<dbReference type="GO" id="GO:0032981">
    <property type="term" value="P:mitochondrial respiratory chain complex I assembly"/>
    <property type="evidence" value="ECO:0000318"/>
    <property type="project" value="GO_Central"/>
</dbReference>